<evidence type="ECO:0000313" key="2">
    <source>
        <dbReference type="EMBL" id="QJA80401.1"/>
    </source>
</evidence>
<gene>
    <name evidence="2" type="ORF">MM415A00726_0014</name>
    <name evidence="1" type="ORF">MM415B00544_0031</name>
</gene>
<proteinExistence type="predicted"/>
<dbReference type="EMBL" id="MT142420">
    <property type="protein sequence ID" value="QJA80401.1"/>
    <property type="molecule type" value="Genomic_DNA"/>
</dbReference>
<name>A0A6M3J2E2_9ZZZZ</name>
<protein>
    <submittedName>
        <fullName evidence="1">Putative structural protein</fullName>
    </submittedName>
</protein>
<dbReference type="EMBL" id="MT141512">
    <property type="protein sequence ID" value="QJA64086.1"/>
    <property type="molecule type" value="Genomic_DNA"/>
</dbReference>
<reference evidence="1" key="1">
    <citation type="submission" date="2020-03" db="EMBL/GenBank/DDBJ databases">
        <title>The deep terrestrial virosphere.</title>
        <authorList>
            <person name="Holmfeldt K."/>
            <person name="Nilsson E."/>
            <person name="Simone D."/>
            <person name="Lopez-Fernandez M."/>
            <person name="Wu X."/>
            <person name="de Brujin I."/>
            <person name="Lundin D."/>
            <person name="Andersson A."/>
            <person name="Bertilsson S."/>
            <person name="Dopson M."/>
        </authorList>
    </citation>
    <scope>NUCLEOTIDE SEQUENCE</scope>
    <source>
        <strain evidence="2">MM415A00726</strain>
        <strain evidence="1">MM415B00544</strain>
    </source>
</reference>
<dbReference type="InterPro" id="IPR021497">
    <property type="entry name" value="GTA_holin_3TM"/>
</dbReference>
<organism evidence="1">
    <name type="scientific">viral metagenome</name>
    <dbReference type="NCBI Taxonomy" id="1070528"/>
    <lineage>
        <taxon>unclassified sequences</taxon>
        <taxon>metagenomes</taxon>
        <taxon>organismal metagenomes</taxon>
    </lineage>
</organism>
<dbReference type="AlphaFoldDB" id="A0A6M3J2E2"/>
<accession>A0A6M3J2E2</accession>
<sequence length="144" mass="16036">MAFWTAIPVVGKVIDGVLGMIDKSIEDKDEAAALKAKLTEVFNNSDLSKFSEQINAQMQIIVAEATGKSWLQRNWRPGLMSLFGVIIFNNYVLNPWISAMFSINVIMEIPPDMWALLKLGIGGYVVGRSAEKGLEIWKSKKDSE</sequence>
<evidence type="ECO:0000313" key="1">
    <source>
        <dbReference type="EMBL" id="QJA64086.1"/>
    </source>
</evidence>
<dbReference type="Pfam" id="PF11351">
    <property type="entry name" value="GTA_holin_3TM"/>
    <property type="match status" value="1"/>
</dbReference>